<evidence type="ECO:0000313" key="3">
    <source>
        <dbReference type="Proteomes" id="UP001166291"/>
    </source>
</evidence>
<comment type="caution">
    <text evidence="2">The sequence shown here is derived from an EMBL/GenBank/DDBJ whole genome shotgun (WGS) entry which is preliminary data.</text>
</comment>
<evidence type="ECO:0000259" key="1">
    <source>
        <dbReference type="Pfam" id="PF13452"/>
    </source>
</evidence>
<proteinExistence type="predicted"/>
<dbReference type="EMBL" id="JAHWDQ010000001">
    <property type="protein sequence ID" value="MBW2939914.1"/>
    <property type="molecule type" value="Genomic_DNA"/>
</dbReference>
<dbReference type="Proteomes" id="UP001166291">
    <property type="component" value="Unassembled WGS sequence"/>
</dbReference>
<gene>
    <name evidence="2" type="ORF">KXJ70_03965</name>
</gene>
<sequence length="179" mass="20228">MKNLPSQVQALINQPQYDNIADNIVSSSNIRALCATVKNANPAYWSIDAANQIAGAEIAPAAMLSTWTRPERWSPDRQTEFNSLQLHYDLKHLLDYPSAIISSFESVFHAPVKVGDRLRSHQTLRSISDEKTTRLGRGRFWQIEVQYLNQLNELVGEELFNCYGYCKPTPSRDSETSAP</sequence>
<protein>
    <submittedName>
        <fullName evidence="2">MaoC family dehydratase N-terminal domain-containing protein</fullName>
    </submittedName>
</protein>
<accession>A0ABS6VPD3</accession>
<dbReference type="InterPro" id="IPR039569">
    <property type="entry name" value="FAS1-like_DH_region"/>
</dbReference>
<dbReference type="RefSeq" id="WP_219042149.1">
    <property type="nucleotide sequence ID" value="NZ_JAHWDQ010000001.1"/>
</dbReference>
<feature type="domain" description="FAS1-like dehydratase" evidence="1">
    <location>
        <begin position="22"/>
        <end position="155"/>
    </location>
</feature>
<evidence type="ECO:0000313" key="2">
    <source>
        <dbReference type="EMBL" id="MBW2939914.1"/>
    </source>
</evidence>
<keyword evidence="3" id="KW-1185">Reference proteome</keyword>
<reference evidence="2" key="1">
    <citation type="submission" date="2021-07" db="EMBL/GenBank/DDBJ databases">
        <title>Zhongshania sp. CAU 1632 isolated from seawater.</title>
        <authorList>
            <person name="Kim W."/>
        </authorList>
    </citation>
    <scope>NUCLEOTIDE SEQUENCE</scope>
    <source>
        <strain evidence="2">CAU 1632</strain>
    </source>
</reference>
<dbReference type="Pfam" id="PF13452">
    <property type="entry name" value="FAS1_DH_region"/>
    <property type="match status" value="1"/>
</dbReference>
<name>A0ABS6VPD3_9GAMM</name>
<organism evidence="2 3">
    <name type="scientific">Zhongshania aquimaris</name>
    <dbReference type="NCBI Taxonomy" id="2857107"/>
    <lineage>
        <taxon>Bacteria</taxon>
        <taxon>Pseudomonadati</taxon>
        <taxon>Pseudomonadota</taxon>
        <taxon>Gammaproteobacteria</taxon>
        <taxon>Cellvibrionales</taxon>
        <taxon>Spongiibacteraceae</taxon>
        <taxon>Zhongshania</taxon>
    </lineage>
</organism>